<accession>A0A9D0ZCV3</accession>
<dbReference type="EMBL" id="DVGA01000021">
    <property type="protein sequence ID" value="HIQ77921.1"/>
    <property type="molecule type" value="Genomic_DNA"/>
</dbReference>
<keyword evidence="1" id="KW-0159">Chromosome partition</keyword>
<dbReference type="PANTHER" id="PTHR33969:SF2">
    <property type="entry name" value="SEGREGATION AND CONDENSATION PROTEIN A"/>
    <property type="match status" value="1"/>
</dbReference>
<evidence type="ECO:0000313" key="4">
    <source>
        <dbReference type="Proteomes" id="UP000824262"/>
    </source>
</evidence>
<dbReference type="Pfam" id="PF02616">
    <property type="entry name" value="SMC_ScpA"/>
    <property type="match status" value="1"/>
</dbReference>
<proteinExistence type="predicted"/>
<dbReference type="PANTHER" id="PTHR33969">
    <property type="entry name" value="SEGREGATION AND CONDENSATION PROTEIN A"/>
    <property type="match status" value="1"/>
</dbReference>
<dbReference type="GO" id="GO:0007059">
    <property type="term" value="P:chromosome segregation"/>
    <property type="evidence" value="ECO:0007669"/>
    <property type="project" value="UniProtKB-KW"/>
</dbReference>
<comment type="caution">
    <text evidence="3">The sequence shown here is derived from an EMBL/GenBank/DDBJ whole genome shotgun (WGS) entry which is preliminary data.</text>
</comment>
<evidence type="ECO:0000313" key="3">
    <source>
        <dbReference type="EMBL" id="HIQ77921.1"/>
    </source>
</evidence>
<dbReference type="Gene3D" id="6.10.250.2410">
    <property type="match status" value="1"/>
</dbReference>
<dbReference type="Proteomes" id="UP000824262">
    <property type="component" value="Unassembled WGS sequence"/>
</dbReference>
<gene>
    <name evidence="3" type="ORF">IAB77_01525</name>
</gene>
<dbReference type="AlphaFoldDB" id="A0A9D0ZCV3"/>
<evidence type="ECO:0000256" key="1">
    <source>
        <dbReference type="ARBA" id="ARBA00022829"/>
    </source>
</evidence>
<name>A0A9D0ZCV3_9FIRM</name>
<reference evidence="3" key="1">
    <citation type="submission" date="2020-10" db="EMBL/GenBank/DDBJ databases">
        <authorList>
            <person name="Gilroy R."/>
        </authorList>
    </citation>
    <scope>NUCLEOTIDE SEQUENCE</scope>
    <source>
        <strain evidence="3">ChiBcolR7-354</strain>
    </source>
</reference>
<protein>
    <recommendedName>
        <fullName evidence="2">Segregation and condensation protein A</fullName>
    </recommendedName>
</protein>
<sequence>MENPTFHLEGVIKEHDSLADFEGPLSLILMLLSKNKIEIRDIRVSEILDQYLEYLNRMEELDLEVASEFIQMAAYLLYIKTKMLLEPEPQELTELEQLMSSLEQLKNRGALEAVRSVLPELFERAEAGFRLFTRQQEPLPRDAREYAYRHEASELLSALLGVFSRTDARLPGPPAMENIAPKRIVYGVREKSRELITLLSGGKRTLREIYASAGSRSELVASFLSVLELCAMGSIILTDREDGEIDVSFAGGDVESIIEAIEE</sequence>
<organism evidence="3 4">
    <name type="scientific">Candidatus Scatomorpha intestinavium</name>
    <dbReference type="NCBI Taxonomy" id="2840922"/>
    <lineage>
        <taxon>Bacteria</taxon>
        <taxon>Bacillati</taxon>
        <taxon>Bacillota</taxon>
        <taxon>Clostridia</taxon>
        <taxon>Eubacteriales</taxon>
        <taxon>Candidatus Scatomorpha</taxon>
    </lineage>
</organism>
<reference evidence="3" key="2">
    <citation type="journal article" date="2021" name="PeerJ">
        <title>Extensive microbial diversity within the chicken gut microbiome revealed by metagenomics and culture.</title>
        <authorList>
            <person name="Gilroy R."/>
            <person name="Ravi A."/>
            <person name="Getino M."/>
            <person name="Pursley I."/>
            <person name="Horton D.L."/>
            <person name="Alikhan N.F."/>
            <person name="Baker D."/>
            <person name="Gharbi K."/>
            <person name="Hall N."/>
            <person name="Watson M."/>
            <person name="Adriaenssens E.M."/>
            <person name="Foster-Nyarko E."/>
            <person name="Jarju S."/>
            <person name="Secka A."/>
            <person name="Antonio M."/>
            <person name="Oren A."/>
            <person name="Chaudhuri R.R."/>
            <person name="La Ragione R."/>
            <person name="Hildebrand F."/>
            <person name="Pallen M.J."/>
        </authorList>
    </citation>
    <scope>NUCLEOTIDE SEQUENCE</scope>
    <source>
        <strain evidence="3">ChiBcolR7-354</strain>
    </source>
</reference>
<dbReference type="InterPro" id="IPR003768">
    <property type="entry name" value="ScpA"/>
</dbReference>
<evidence type="ECO:0000256" key="2">
    <source>
        <dbReference type="ARBA" id="ARBA00044777"/>
    </source>
</evidence>